<evidence type="ECO:0000256" key="4">
    <source>
        <dbReference type="PROSITE-ProRule" id="PRU00192"/>
    </source>
</evidence>
<keyword evidence="3" id="KW-0963">Cytoplasm</keyword>
<feature type="region of interest" description="Disordered" evidence="5">
    <location>
        <begin position="340"/>
        <end position="369"/>
    </location>
</feature>
<dbReference type="GeneID" id="108708878"/>
<evidence type="ECO:0000256" key="5">
    <source>
        <dbReference type="SAM" id="MobiDB-lite"/>
    </source>
</evidence>
<organism evidence="8 9">
    <name type="scientific">Xenopus laevis</name>
    <name type="common">African clawed frog</name>
    <dbReference type="NCBI Taxonomy" id="8355"/>
    <lineage>
        <taxon>Eukaryota</taxon>
        <taxon>Metazoa</taxon>
        <taxon>Chordata</taxon>
        <taxon>Craniata</taxon>
        <taxon>Vertebrata</taxon>
        <taxon>Euteleostomi</taxon>
        <taxon>Amphibia</taxon>
        <taxon>Batrachia</taxon>
        <taxon>Anura</taxon>
        <taxon>Pipoidea</taxon>
        <taxon>Pipidae</taxon>
        <taxon>Xenopodinae</taxon>
        <taxon>Xenopus</taxon>
        <taxon>Xenopus</taxon>
    </lineage>
</organism>
<dbReference type="InterPro" id="IPR029033">
    <property type="entry name" value="His_PPase_superfam"/>
</dbReference>
<dbReference type="PANTHER" id="PTHR16469">
    <property type="entry name" value="UBIQUITIN-ASSOCIATED AND SH3 DOMAIN-CONTAINING BA-RELATED"/>
    <property type="match status" value="1"/>
</dbReference>
<dbReference type="SUPFAM" id="SSF46934">
    <property type="entry name" value="UBA-like"/>
    <property type="match status" value="1"/>
</dbReference>
<dbReference type="GO" id="GO:0005737">
    <property type="term" value="C:cytoplasm"/>
    <property type="evidence" value="ECO:0000318"/>
    <property type="project" value="GO_Central"/>
</dbReference>
<dbReference type="PANTHER" id="PTHR16469:SF7">
    <property type="entry name" value="UBIQUITIN-ASSOCIATED AND SH3 DOMAIN-CONTAINING PROTEIN A"/>
    <property type="match status" value="1"/>
</dbReference>
<dbReference type="SMART" id="SM00165">
    <property type="entry name" value="UBA"/>
    <property type="match status" value="1"/>
</dbReference>
<evidence type="ECO:0000313" key="8">
    <source>
        <dbReference type="Proteomes" id="UP000186698"/>
    </source>
</evidence>
<sequence length="616" mass="68215">MQGVCTKHESLQDAISSLVTTKISNRMSGSGSNMAHAVSPHYAKISPRAQSSSTLLDPLLSMSFPEHQVQKALAATGWNSVELAAKWLKSHRKDPSLDDPIPQEYILYLVPTGPLAVTLNKFWADSVRLCGRNRAHSCFPHVTLCDFFTCEDRKVETLHWALRKAGEETCGSFPRSITLSLYSSSSFIGFFINEAQASIIRIFMSSFSEEVAKGADCSVKPVSKQLHLTLAHKFSPHHQGTLEHLAKSISPAQSCEWEVVLFSRDMRFAHYQTMRTLFPFEPQNPDELTLTEGDIVFVDRTQVSAAPEGWVMAVSHESGCHGLIPENYLEKVPETNTWTQHRSYKFNPSRVQQKGTHKEGPHSAETQGQSRSILIVSHGESVEQVFGKSWLRASEGAEGAYSRSDLNLPAHLPQRTQVAEFELDPPLSSCGIFQTSLMGQALVDLPMRLDLVLSSPALRCIQTAHHILTEMRLVDQVKICVDWRLNNWSEHGESQSPQFLSVEELEANGYKVEISHKTTGPAHQNHTEGVLQSICKKKGAVTLIVTHGANVVPLAQVLLGLPNEHGDHPAEGAEKVPALALCCCEELPQGGWCMKDPPVRGITHGSNSEFHWTPFM</sequence>
<proteinExistence type="predicted"/>
<dbReference type="Gene3D" id="1.10.8.10">
    <property type="entry name" value="DNA helicase RuvA subunit, C-terminal domain"/>
    <property type="match status" value="1"/>
</dbReference>
<feature type="domain" description="SH3" evidence="6">
    <location>
        <begin position="269"/>
        <end position="334"/>
    </location>
</feature>
<dbReference type="Pfam" id="PF00300">
    <property type="entry name" value="His_Phos_1"/>
    <property type="match status" value="1"/>
</dbReference>
<dbReference type="SUPFAM" id="SSF53254">
    <property type="entry name" value="Phosphoglycerate mutase-like"/>
    <property type="match status" value="1"/>
</dbReference>
<dbReference type="InterPro" id="IPR013078">
    <property type="entry name" value="His_Pase_superF_clade-1"/>
</dbReference>
<keyword evidence="8" id="KW-1185">Reference proteome</keyword>
<reference evidence="8" key="1">
    <citation type="submission" date="2024-06" db="UniProtKB">
        <authorList>
            <consortium name="RefSeq"/>
        </authorList>
    </citation>
    <scope>NUCLEOTIDE SEQUENCE [LARGE SCALE GENOMIC DNA]</scope>
    <source>
        <strain evidence="8">J_2021</strain>
    </source>
</reference>
<dbReference type="SMART" id="SM00326">
    <property type="entry name" value="SH3"/>
    <property type="match status" value="1"/>
</dbReference>
<evidence type="ECO:0000259" key="7">
    <source>
        <dbReference type="PROSITE" id="PS50030"/>
    </source>
</evidence>
<dbReference type="KEGG" id="xla:108708878"/>
<feature type="domain" description="UBA" evidence="7">
    <location>
        <begin position="50"/>
        <end position="91"/>
    </location>
</feature>
<dbReference type="PROSITE" id="PS50002">
    <property type="entry name" value="SH3"/>
    <property type="match status" value="1"/>
</dbReference>
<comment type="subcellular location">
    <subcellularLocation>
        <location evidence="1">Cytoplasm</location>
    </subcellularLocation>
</comment>
<dbReference type="Gene3D" id="2.30.30.40">
    <property type="entry name" value="SH3 Domains"/>
    <property type="match status" value="1"/>
</dbReference>
<evidence type="ECO:0000256" key="1">
    <source>
        <dbReference type="ARBA" id="ARBA00004496"/>
    </source>
</evidence>
<accession>A0A8J1MCM2</accession>
<dbReference type="FunFam" id="1.10.8.10:FF:000053">
    <property type="entry name" value="Ubiquitin-associated and SH3 domain-containing, A"/>
    <property type="match status" value="1"/>
</dbReference>
<dbReference type="SUPFAM" id="SSF50044">
    <property type="entry name" value="SH3-domain"/>
    <property type="match status" value="1"/>
</dbReference>
<dbReference type="AlphaFoldDB" id="A0A8J1MCM2"/>
<dbReference type="Pfam" id="PF14604">
    <property type="entry name" value="SH3_9"/>
    <property type="match status" value="1"/>
</dbReference>
<evidence type="ECO:0000313" key="9">
    <source>
        <dbReference type="RefSeq" id="XP_041439474.1"/>
    </source>
</evidence>
<dbReference type="InterPro" id="IPR015940">
    <property type="entry name" value="UBA"/>
</dbReference>
<dbReference type="CDD" id="cd07067">
    <property type="entry name" value="HP_PGM_like"/>
    <property type="match status" value="1"/>
</dbReference>
<keyword evidence="2 4" id="KW-0728">SH3 domain</keyword>
<evidence type="ECO:0000256" key="3">
    <source>
        <dbReference type="ARBA" id="ARBA00022490"/>
    </source>
</evidence>
<reference evidence="9" key="2">
    <citation type="submission" date="2025-08" db="UniProtKB">
        <authorList>
            <consortium name="RefSeq"/>
        </authorList>
    </citation>
    <scope>IDENTIFICATION</scope>
    <source>
        <strain evidence="9">J_2021</strain>
        <tissue evidence="9">Erythrocytes</tissue>
    </source>
</reference>
<dbReference type="Proteomes" id="UP000186698">
    <property type="component" value="Chromosome 2S"/>
</dbReference>
<dbReference type="RefSeq" id="XP_041439474.1">
    <property type="nucleotide sequence ID" value="XM_041583540.1"/>
</dbReference>
<evidence type="ECO:0000256" key="2">
    <source>
        <dbReference type="ARBA" id="ARBA00022443"/>
    </source>
</evidence>
<dbReference type="InterPro" id="IPR051710">
    <property type="entry name" value="Phosphatase_SH3-domain"/>
</dbReference>
<dbReference type="InterPro" id="IPR036028">
    <property type="entry name" value="SH3-like_dom_sf"/>
</dbReference>
<gene>
    <name evidence="9" type="primary">LOC108708878</name>
</gene>
<dbReference type="OrthoDB" id="414418at2759"/>
<dbReference type="PROSITE" id="PS50030">
    <property type="entry name" value="UBA"/>
    <property type="match status" value="1"/>
</dbReference>
<dbReference type="InterPro" id="IPR001452">
    <property type="entry name" value="SH3_domain"/>
</dbReference>
<name>A0A8J1MCM2_XENLA</name>
<dbReference type="Pfam" id="PF22562">
    <property type="entry name" value="UBA_7"/>
    <property type="match status" value="1"/>
</dbReference>
<dbReference type="InterPro" id="IPR009060">
    <property type="entry name" value="UBA-like_sf"/>
</dbReference>
<dbReference type="Gene3D" id="3.40.50.1240">
    <property type="entry name" value="Phosphoglycerate mutase-like"/>
    <property type="match status" value="1"/>
</dbReference>
<evidence type="ECO:0000259" key="6">
    <source>
        <dbReference type="PROSITE" id="PS50002"/>
    </source>
</evidence>
<protein>
    <submittedName>
        <fullName evidence="9">Ubiquitin-associated and SH3 domain-containing protein A</fullName>
    </submittedName>
</protein>